<evidence type="ECO:0000259" key="13">
    <source>
        <dbReference type="Pfam" id="PF02676"/>
    </source>
</evidence>
<feature type="region of interest" description="Disordered" evidence="12">
    <location>
        <begin position="151"/>
        <end position="179"/>
    </location>
</feature>
<dbReference type="Proteomes" id="UP000694557">
    <property type="component" value="Unassembled WGS sequence"/>
</dbReference>
<comment type="catalytic activity">
    <reaction evidence="11">
        <text>4-demethyl-7-[(3S)-3-amino-3-carboxypropyl]wyosine(37) in tRNA(Phe) + S-adenosyl-L-methionine = 7-[(3S)-3-amino-3-carboxypropyl]wyosine(37) in tRNA(Phe) + S-adenosyl-L-homocysteine + H(+)</text>
        <dbReference type="Rhea" id="RHEA:36635"/>
        <dbReference type="Rhea" id="RHEA-COMP:10378"/>
        <dbReference type="Rhea" id="RHEA-COMP:10379"/>
        <dbReference type="ChEBI" id="CHEBI:15378"/>
        <dbReference type="ChEBI" id="CHEBI:57856"/>
        <dbReference type="ChEBI" id="CHEBI:59789"/>
        <dbReference type="ChEBI" id="CHEBI:73543"/>
        <dbReference type="ChEBI" id="CHEBI:73550"/>
        <dbReference type="EC" id="2.1.1.282"/>
    </reaction>
</comment>
<dbReference type="GO" id="GO:0008168">
    <property type="term" value="F:methyltransferase activity"/>
    <property type="evidence" value="ECO:0007669"/>
    <property type="project" value="UniProtKB-KW"/>
</dbReference>
<evidence type="ECO:0000256" key="12">
    <source>
        <dbReference type="SAM" id="MobiDB-lite"/>
    </source>
</evidence>
<reference evidence="14" key="1">
    <citation type="submission" date="2025-08" db="UniProtKB">
        <authorList>
            <consortium name="Ensembl"/>
        </authorList>
    </citation>
    <scope>IDENTIFICATION</scope>
</reference>
<sequence length="179" mass="20386">MSARKEDISHIVSAINNSAYYFTTSSCSGRILLIDGVSDTPDKCHMGDLMSDLEIFVLHVQCRQLEDTQLLHSLAINSGFRNSGLTVDKKGKIITAVRSTHGLVVPLSHKGQVLVKEDYIYFLVEVANQKMEENVKQIERFYEWLQSALQPAEPQSPSRQETEEKSVYKQRRKREQTNV</sequence>
<dbReference type="SUPFAM" id="SSF111278">
    <property type="entry name" value="SSo0622-like"/>
    <property type="match status" value="1"/>
</dbReference>
<dbReference type="GO" id="GO:0032259">
    <property type="term" value="P:methylation"/>
    <property type="evidence" value="ECO:0007669"/>
    <property type="project" value="UniProtKB-KW"/>
</dbReference>
<dbReference type="Gene3D" id="3.30.1960.10">
    <property type="entry name" value="tRNA wybutosine-synthesizing-like"/>
    <property type="match status" value="2"/>
</dbReference>
<organism evidence="14 15">
    <name type="scientific">Oncorhynchus kisutch</name>
    <name type="common">Coho salmon</name>
    <name type="synonym">Salmo kisutch</name>
    <dbReference type="NCBI Taxonomy" id="8019"/>
    <lineage>
        <taxon>Eukaryota</taxon>
        <taxon>Metazoa</taxon>
        <taxon>Chordata</taxon>
        <taxon>Craniata</taxon>
        <taxon>Vertebrata</taxon>
        <taxon>Euteleostomi</taxon>
        <taxon>Actinopterygii</taxon>
        <taxon>Neopterygii</taxon>
        <taxon>Teleostei</taxon>
        <taxon>Protacanthopterygii</taxon>
        <taxon>Salmoniformes</taxon>
        <taxon>Salmonidae</taxon>
        <taxon>Salmoninae</taxon>
        <taxon>Oncorhynchus</taxon>
    </lineage>
</organism>
<evidence type="ECO:0000256" key="2">
    <source>
        <dbReference type="ARBA" id="ARBA00008569"/>
    </source>
</evidence>
<dbReference type="PANTHER" id="PTHR48418:SF1">
    <property type="entry name" value="TRNA WYBUTOSINE-SYNTHESIZING PROTEIN 3"/>
    <property type="match status" value="1"/>
</dbReference>
<evidence type="ECO:0000256" key="8">
    <source>
        <dbReference type="ARBA" id="ARBA00022694"/>
    </source>
</evidence>
<name>A0A8C7IF27_ONCKI</name>
<evidence type="ECO:0000313" key="14">
    <source>
        <dbReference type="Ensembl" id="ENSOKIP00005071655.1"/>
    </source>
</evidence>
<gene>
    <name evidence="14" type="primary">TYW3</name>
</gene>
<keyword evidence="15" id="KW-1185">Reference proteome</keyword>
<dbReference type="AlphaFoldDB" id="A0A8C7IF27"/>
<dbReference type="InterPro" id="IPR003827">
    <property type="entry name" value="tRNA_yW-synthesising"/>
</dbReference>
<dbReference type="GO" id="GO:0008033">
    <property type="term" value="P:tRNA processing"/>
    <property type="evidence" value="ECO:0007669"/>
    <property type="project" value="UniProtKB-KW"/>
</dbReference>
<dbReference type="PROSITE" id="PS51257">
    <property type="entry name" value="PROKAR_LIPOPROTEIN"/>
    <property type="match status" value="1"/>
</dbReference>
<evidence type="ECO:0000256" key="10">
    <source>
        <dbReference type="ARBA" id="ARBA00030554"/>
    </source>
</evidence>
<feature type="compositionally biased region" description="Basic residues" evidence="12">
    <location>
        <begin position="168"/>
        <end position="179"/>
    </location>
</feature>
<keyword evidence="7" id="KW-0949">S-adenosyl-L-methionine</keyword>
<keyword evidence="6" id="KW-0808">Transferase</keyword>
<dbReference type="UniPathway" id="UPA00375"/>
<dbReference type="EC" id="2.1.1.282" evidence="3"/>
<evidence type="ECO:0000256" key="1">
    <source>
        <dbReference type="ARBA" id="ARBA00004797"/>
    </source>
</evidence>
<comment type="pathway">
    <text evidence="1">tRNA modification; wybutosine-tRNA(Phe) biosynthesis.</text>
</comment>
<dbReference type="InterPro" id="IPR036602">
    <property type="entry name" value="tRNA_yW-synthesising-like_sf"/>
</dbReference>
<dbReference type="PANTHER" id="PTHR48418">
    <property type="entry name" value="TRNA WYBUTOSINE-SYNTHESIZING PROTEIN 3"/>
    <property type="match status" value="1"/>
</dbReference>
<evidence type="ECO:0000256" key="3">
    <source>
        <dbReference type="ARBA" id="ARBA00012750"/>
    </source>
</evidence>
<evidence type="ECO:0000256" key="6">
    <source>
        <dbReference type="ARBA" id="ARBA00022679"/>
    </source>
</evidence>
<evidence type="ECO:0000313" key="15">
    <source>
        <dbReference type="Proteomes" id="UP000694557"/>
    </source>
</evidence>
<evidence type="ECO:0000256" key="4">
    <source>
        <dbReference type="ARBA" id="ARBA00016536"/>
    </source>
</evidence>
<evidence type="ECO:0000256" key="7">
    <source>
        <dbReference type="ARBA" id="ARBA00022691"/>
    </source>
</evidence>
<evidence type="ECO:0000256" key="11">
    <source>
        <dbReference type="ARBA" id="ARBA00049202"/>
    </source>
</evidence>
<evidence type="ECO:0000256" key="5">
    <source>
        <dbReference type="ARBA" id="ARBA00022603"/>
    </source>
</evidence>
<dbReference type="GeneTree" id="ENSGT00940000153304"/>
<evidence type="ECO:0000256" key="9">
    <source>
        <dbReference type="ARBA" id="ARBA00025378"/>
    </source>
</evidence>
<dbReference type="Pfam" id="PF02676">
    <property type="entry name" value="TYW3"/>
    <property type="match status" value="2"/>
</dbReference>
<reference evidence="14" key="2">
    <citation type="submission" date="2025-09" db="UniProtKB">
        <authorList>
            <consortium name="Ensembl"/>
        </authorList>
    </citation>
    <scope>IDENTIFICATION</scope>
</reference>
<protein>
    <recommendedName>
        <fullName evidence="4">tRNA wybutosine-synthesizing protein 3 homolog</fullName>
        <ecNumber evidence="3">2.1.1.282</ecNumber>
    </recommendedName>
    <alternativeName>
        <fullName evidence="10">tRNA(Phe) 7-((3-amino-3-carboxypropyl)-4-demethylwyosine(37)-N(4))-methyltransferase</fullName>
    </alternativeName>
</protein>
<comment type="function">
    <text evidence="9">Probable S-adenosyl-L-methionine-dependent methyltransferase that acts as a component of the wybutosine biosynthesis pathway. Wybutosine is a hyper modified guanosine with a tricyclic base found at the 3'-position adjacent to the anticodon of eukaryotic phenylalanine tRNA.</text>
</comment>
<keyword evidence="5" id="KW-0489">Methyltransferase</keyword>
<feature type="domain" description="tRNA wybutosine-synthesizing protein" evidence="13">
    <location>
        <begin position="47"/>
        <end position="146"/>
    </location>
</feature>
<proteinExistence type="inferred from homology"/>
<accession>A0A8C7IF27</accession>
<dbReference type="Ensembl" id="ENSOKIT00005076349.1">
    <property type="protein sequence ID" value="ENSOKIP00005071655.1"/>
    <property type="gene ID" value="ENSOKIG00005030903.1"/>
</dbReference>
<feature type="domain" description="tRNA wybutosine-synthesizing protein" evidence="13">
    <location>
        <begin position="6"/>
        <end position="36"/>
    </location>
</feature>
<keyword evidence="8" id="KW-0819">tRNA processing</keyword>
<comment type="similarity">
    <text evidence="2">Belongs to the TYW3 family.</text>
</comment>